<dbReference type="EMBL" id="FNIW01000028">
    <property type="protein sequence ID" value="SDO57830.1"/>
    <property type="molecule type" value="Genomic_DNA"/>
</dbReference>
<reference evidence="2" key="1">
    <citation type="submission" date="2016-10" db="EMBL/GenBank/DDBJ databases">
        <authorList>
            <person name="de Groot N.N."/>
        </authorList>
    </citation>
    <scope>NUCLEOTIDE SEQUENCE [LARGE SCALE GENOMIC DNA]</scope>
    <source>
        <strain evidence="2">BP1-145</strain>
    </source>
</reference>
<proteinExistence type="predicted"/>
<accession>A0A1H0KPY9</accession>
<dbReference type="AlphaFoldDB" id="A0A1H0KPY9"/>
<gene>
    <name evidence="1" type="ORF">SAMN04487900_1289</name>
</gene>
<sequence>MATTARRRNAHPMSYYRNMVKDMDDSQKLELVTMLIDSIKPIQTAPLADIPMDEEFADMDKELYTPEEAYELTMKDIKAIYDDATV</sequence>
<name>A0A1H0KPY9_9BACT</name>
<comment type="caution">
    <text evidence="1">The sequence shown here is derived from an EMBL/GenBank/DDBJ whole genome shotgun (WGS) entry which is preliminary data.</text>
</comment>
<dbReference type="OrthoDB" id="9907389at2"/>
<organism evidence="1 2">
    <name type="scientific">Prevotella communis</name>
    <dbReference type="NCBI Taxonomy" id="2913614"/>
    <lineage>
        <taxon>Bacteria</taxon>
        <taxon>Pseudomonadati</taxon>
        <taxon>Bacteroidota</taxon>
        <taxon>Bacteroidia</taxon>
        <taxon>Bacteroidales</taxon>
        <taxon>Prevotellaceae</taxon>
        <taxon>Prevotella</taxon>
    </lineage>
</organism>
<dbReference type="Proteomes" id="UP000199134">
    <property type="component" value="Unassembled WGS sequence"/>
</dbReference>
<dbReference type="RefSeq" id="WP_091855020.1">
    <property type="nucleotide sequence ID" value="NZ_FNIW01000028.1"/>
</dbReference>
<protein>
    <submittedName>
        <fullName evidence="1">Uncharacterized protein</fullName>
    </submittedName>
</protein>
<evidence type="ECO:0000313" key="2">
    <source>
        <dbReference type="Proteomes" id="UP000199134"/>
    </source>
</evidence>
<evidence type="ECO:0000313" key="1">
    <source>
        <dbReference type="EMBL" id="SDO57830.1"/>
    </source>
</evidence>